<evidence type="ECO:0000259" key="2">
    <source>
        <dbReference type="Pfam" id="PF16036"/>
    </source>
</evidence>
<dbReference type="RefSeq" id="WP_189460963.1">
    <property type="nucleotide sequence ID" value="NZ_BMYO01000006.1"/>
</dbReference>
<keyword evidence="4" id="KW-1185">Reference proteome</keyword>
<proteinExistence type="predicted"/>
<dbReference type="Proteomes" id="UP000604737">
    <property type="component" value="Unassembled WGS sequence"/>
</dbReference>
<reference evidence="4" key="1">
    <citation type="journal article" date="2019" name="Int. J. Syst. Evol. Microbiol.">
        <title>The Global Catalogue of Microorganisms (GCM) 10K type strain sequencing project: providing services to taxonomists for standard genome sequencing and annotation.</title>
        <authorList>
            <consortium name="The Broad Institute Genomics Platform"/>
            <consortium name="The Broad Institute Genome Sequencing Center for Infectious Disease"/>
            <person name="Wu L."/>
            <person name="Ma J."/>
        </authorList>
    </citation>
    <scope>NUCLEOTIDE SEQUENCE [LARGE SCALE GENOMIC DNA]</scope>
    <source>
        <strain evidence="4">KCTC 23701</strain>
    </source>
</reference>
<feature type="domain" description="Chalcone isomerase" evidence="2">
    <location>
        <begin position="63"/>
        <end position="170"/>
    </location>
</feature>
<comment type="caution">
    <text evidence="3">The sequence shown here is derived from an EMBL/GenBank/DDBJ whole genome shotgun (WGS) entry which is preliminary data.</text>
</comment>
<organism evidence="3 4">
    <name type="scientific">Jeongeupia chitinilytica</name>
    <dbReference type="NCBI Taxonomy" id="1041641"/>
    <lineage>
        <taxon>Bacteria</taxon>
        <taxon>Pseudomonadati</taxon>
        <taxon>Pseudomonadota</taxon>
        <taxon>Betaproteobacteria</taxon>
        <taxon>Neisseriales</taxon>
        <taxon>Chitinibacteraceae</taxon>
        <taxon>Jeongeupia</taxon>
    </lineage>
</organism>
<sequence>MRALLAGLQLALLLASGPAGAGWRDDVADARLQGEGMLRYIGFPVYQARLWSAVPPSGDAVPFALELHYRRSISRERLADTSIDEIRRIFGERYDDAHLQQWRGAMLRAFVDVRDGDRITGVFLPGRGARFYAGERLTADIADPVFAHAFFAIWLDPATRDPALRASLLGLPR</sequence>
<evidence type="ECO:0000256" key="1">
    <source>
        <dbReference type="SAM" id="SignalP"/>
    </source>
</evidence>
<keyword evidence="1" id="KW-0732">Signal</keyword>
<accession>A0ABQ3H2A5</accession>
<name>A0ABQ3H2A5_9NEIS</name>
<protein>
    <recommendedName>
        <fullName evidence="2">Chalcone isomerase domain-containing protein</fullName>
    </recommendedName>
</protein>
<dbReference type="EMBL" id="BMYO01000006">
    <property type="protein sequence ID" value="GHD64275.1"/>
    <property type="molecule type" value="Genomic_DNA"/>
</dbReference>
<gene>
    <name evidence="3" type="ORF">GCM10007350_23060</name>
</gene>
<feature type="signal peptide" evidence="1">
    <location>
        <begin position="1"/>
        <end position="21"/>
    </location>
</feature>
<dbReference type="InterPro" id="IPR016087">
    <property type="entry name" value="Chalcone_isomerase"/>
</dbReference>
<evidence type="ECO:0000313" key="4">
    <source>
        <dbReference type="Proteomes" id="UP000604737"/>
    </source>
</evidence>
<feature type="chain" id="PRO_5046536692" description="Chalcone isomerase domain-containing protein" evidence="1">
    <location>
        <begin position="22"/>
        <end position="173"/>
    </location>
</feature>
<evidence type="ECO:0000313" key="3">
    <source>
        <dbReference type="EMBL" id="GHD64275.1"/>
    </source>
</evidence>
<dbReference type="Pfam" id="PF16036">
    <property type="entry name" value="Chalcone_3"/>
    <property type="match status" value="1"/>
</dbReference>